<feature type="transmembrane region" description="Helical" evidence="1">
    <location>
        <begin position="55"/>
        <end position="74"/>
    </location>
</feature>
<evidence type="ECO:0000313" key="2">
    <source>
        <dbReference type="EMBL" id="KDO47750.1"/>
    </source>
</evidence>
<gene>
    <name evidence="2" type="ORF">CISIN_1g043581mg</name>
</gene>
<proteinExistence type="predicted"/>
<sequence>MVDDFKGREPGKKVIGLAISGKLGKYDLVTASGKPSTCGHVLRVLLETQQRLYEILPFFNFTFFLFQIFVASALR</sequence>
<protein>
    <submittedName>
        <fullName evidence="2">Uncharacterized protein</fullName>
    </submittedName>
</protein>
<accession>A0A067E1N9</accession>
<keyword evidence="1" id="KW-0472">Membrane</keyword>
<evidence type="ECO:0000256" key="1">
    <source>
        <dbReference type="SAM" id="Phobius"/>
    </source>
</evidence>
<reference evidence="2 3" key="1">
    <citation type="submission" date="2014-04" db="EMBL/GenBank/DDBJ databases">
        <authorList>
            <consortium name="International Citrus Genome Consortium"/>
            <person name="Gmitter F."/>
            <person name="Chen C."/>
            <person name="Farmerie W."/>
            <person name="Harkins T."/>
            <person name="Desany B."/>
            <person name="Mohiuddin M."/>
            <person name="Kodira C."/>
            <person name="Borodovsky M."/>
            <person name="Lomsadze A."/>
            <person name="Burns P."/>
            <person name="Jenkins J."/>
            <person name="Prochnik S."/>
            <person name="Shu S."/>
            <person name="Chapman J."/>
            <person name="Pitluck S."/>
            <person name="Schmutz J."/>
            <person name="Rokhsar D."/>
        </authorList>
    </citation>
    <scope>NUCLEOTIDE SEQUENCE</scope>
</reference>
<keyword evidence="1" id="KW-1133">Transmembrane helix</keyword>
<keyword evidence="3" id="KW-1185">Reference proteome</keyword>
<evidence type="ECO:0000313" key="3">
    <source>
        <dbReference type="Proteomes" id="UP000027120"/>
    </source>
</evidence>
<dbReference type="Proteomes" id="UP000027120">
    <property type="component" value="Unassembled WGS sequence"/>
</dbReference>
<organism evidence="2 3">
    <name type="scientific">Citrus sinensis</name>
    <name type="common">Sweet orange</name>
    <name type="synonym">Citrus aurantium var. sinensis</name>
    <dbReference type="NCBI Taxonomy" id="2711"/>
    <lineage>
        <taxon>Eukaryota</taxon>
        <taxon>Viridiplantae</taxon>
        <taxon>Streptophyta</taxon>
        <taxon>Embryophyta</taxon>
        <taxon>Tracheophyta</taxon>
        <taxon>Spermatophyta</taxon>
        <taxon>Magnoliopsida</taxon>
        <taxon>eudicotyledons</taxon>
        <taxon>Gunneridae</taxon>
        <taxon>Pentapetalae</taxon>
        <taxon>rosids</taxon>
        <taxon>malvids</taxon>
        <taxon>Sapindales</taxon>
        <taxon>Rutaceae</taxon>
        <taxon>Aurantioideae</taxon>
        <taxon>Citrus</taxon>
    </lineage>
</organism>
<name>A0A067E1N9_CITSI</name>
<dbReference type="AlphaFoldDB" id="A0A067E1N9"/>
<keyword evidence="1" id="KW-0812">Transmembrane</keyword>
<dbReference type="EMBL" id="KK785165">
    <property type="protein sequence ID" value="KDO47750.1"/>
    <property type="molecule type" value="Genomic_DNA"/>
</dbReference>